<dbReference type="OrthoDB" id="680764at2"/>
<dbReference type="RefSeq" id="WP_147202625.1">
    <property type="nucleotide sequence ID" value="NZ_BJYT01000002.1"/>
</dbReference>
<dbReference type="Pfam" id="PF07681">
    <property type="entry name" value="DoxX"/>
    <property type="match status" value="1"/>
</dbReference>
<dbReference type="PANTHER" id="PTHR33452">
    <property type="entry name" value="OXIDOREDUCTASE CATD-RELATED"/>
    <property type="match status" value="1"/>
</dbReference>
<protein>
    <recommendedName>
        <fullName evidence="10">DoxX family protein</fullName>
    </recommendedName>
</protein>
<dbReference type="AlphaFoldDB" id="A0A512B9C9"/>
<evidence type="ECO:0000256" key="7">
    <source>
        <dbReference type="SAM" id="Phobius"/>
    </source>
</evidence>
<feature type="transmembrane region" description="Helical" evidence="7">
    <location>
        <begin position="111"/>
        <end position="129"/>
    </location>
</feature>
<organism evidence="8 9">
    <name type="scientific">Segetibacter aerophilus</name>
    <dbReference type="NCBI Taxonomy" id="670293"/>
    <lineage>
        <taxon>Bacteria</taxon>
        <taxon>Pseudomonadati</taxon>
        <taxon>Bacteroidota</taxon>
        <taxon>Chitinophagia</taxon>
        <taxon>Chitinophagales</taxon>
        <taxon>Chitinophagaceae</taxon>
        <taxon>Segetibacter</taxon>
    </lineage>
</organism>
<feature type="transmembrane region" description="Helical" evidence="7">
    <location>
        <begin position="85"/>
        <end position="105"/>
    </location>
</feature>
<dbReference type="GO" id="GO:0005886">
    <property type="term" value="C:plasma membrane"/>
    <property type="evidence" value="ECO:0007669"/>
    <property type="project" value="UniProtKB-SubCell"/>
</dbReference>
<keyword evidence="4 7" id="KW-0812">Transmembrane</keyword>
<evidence type="ECO:0000256" key="6">
    <source>
        <dbReference type="ARBA" id="ARBA00023136"/>
    </source>
</evidence>
<keyword evidence="6 7" id="KW-0472">Membrane</keyword>
<name>A0A512B9C9_9BACT</name>
<gene>
    <name evidence="8" type="ORF">SAE01_10670</name>
</gene>
<evidence type="ECO:0000256" key="4">
    <source>
        <dbReference type="ARBA" id="ARBA00022692"/>
    </source>
</evidence>
<keyword evidence="3" id="KW-1003">Cell membrane</keyword>
<accession>A0A512B9C9</accession>
<keyword evidence="5 7" id="KW-1133">Transmembrane helix</keyword>
<comment type="caution">
    <text evidence="8">The sequence shown here is derived from an EMBL/GenBank/DDBJ whole genome shotgun (WGS) entry which is preliminary data.</text>
</comment>
<feature type="transmembrane region" description="Helical" evidence="7">
    <location>
        <begin position="54"/>
        <end position="78"/>
    </location>
</feature>
<dbReference type="EMBL" id="BJYT01000002">
    <property type="protein sequence ID" value="GEO08571.1"/>
    <property type="molecule type" value="Genomic_DNA"/>
</dbReference>
<evidence type="ECO:0000256" key="3">
    <source>
        <dbReference type="ARBA" id="ARBA00022475"/>
    </source>
</evidence>
<reference evidence="8 9" key="1">
    <citation type="submission" date="2019-07" db="EMBL/GenBank/DDBJ databases">
        <title>Whole genome shotgun sequence of Segetibacter aerophilus NBRC 106135.</title>
        <authorList>
            <person name="Hosoyama A."/>
            <person name="Uohara A."/>
            <person name="Ohji S."/>
            <person name="Ichikawa N."/>
        </authorList>
    </citation>
    <scope>NUCLEOTIDE SEQUENCE [LARGE SCALE GENOMIC DNA]</scope>
    <source>
        <strain evidence="8 9">NBRC 106135</strain>
    </source>
</reference>
<dbReference type="Proteomes" id="UP000321513">
    <property type="component" value="Unassembled WGS sequence"/>
</dbReference>
<proteinExistence type="inferred from homology"/>
<dbReference type="PANTHER" id="PTHR33452:SF1">
    <property type="entry name" value="INNER MEMBRANE PROTEIN YPHA-RELATED"/>
    <property type="match status" value="1"/>
</dbReference>
<evidence type="ECO:0000256" key="1">
    <source>
        <dbReference type="ARBA" id="ARBA00004651"/>
    </source>
</evidence>
<comment type="similarity">
    <text evidence="2">Belongs to the DoxX family.</text>
</comment>
<keyword evidence="9" id="KW-1185">Reference proteome</keyword>
<comment type="subcellular location">
    <subcellularLocation>
        <location evidence="1">Cell membrane</location>
        <topology evidence="1">Multi-pass membrane protein</topology>
    </subcellularLocation>
</comment>
<evidence type="ECO:0008006" key="10">
    <source>
        <dbReference type="Google" id="ProtNLM"/>
    </source>
</evidence>
<sequence>MNTIERLEHWGDTHHPKWVDIVRIGLGIFLCYKGIDFLRNMGIMNELISSHLSYGSFFTVMLGHYIVFAHILGGIFLALGAFTRFACLIQIPILLGAIIFVNFSHDVLRPYSGLIISILVLLLLVYFLIAGNGPLAFSFDEKEEKVKNRGPETKV</sequence>
<evidence type="ECO:0000313" key="8">
    <source>
        <dbReference type="EMBL" id="GEO08571.1"/>
    </source>
</evidence>
<evidence type="ECO:0000256" key="2">
    <source>
        <dbReference type="ARBA" id="ARBA00006679"/>
    </source>
</evidence>
<dbReference type="InterPro" id="IPR032808">
    <property type="entry name" value="DoxX"/>
</dbReference>
<evidence type="ECO:0000256" key="5">
    <source>
        <dbReference type="ARBA" id="ARBA00022989"/>
    </source>
</evidence>
<evidence type="ECO:0000313" key="9">
    <source>
        <dbReference type="Proteomes" id="UP000321513"/>
    </source>
</evidence>
<dbReference type="InterPro" id="IPR051907">
    <property type="entry name" value="DoxX-like_oxidoreductase"/>
</dbReference>